<dbReference type="EMBL" id="UINC01001638">
    <property type="protein sequence ID" value="SUZ85478.1"/>
    <property type="molecule type" value="Genomic_DNA"/>
</dbReference>
<dbReference type="AlphaFoldDB" id="A0A381R3R7"/>
<name>A0A381R3R7_9ZZZZ</name>
<organism evidence="1">
    <name type="scientific">marine metagenome</name>
    <dbReference type="NCBI Taxonomy" id="408172"/>
    <lineage>
        <taxon>unclassified sequences</taxon>
        <taxon>metagenomes</taxon>
        <taxon>ecological metagenomes</taxon>
    </lineage>
</organism>
<protein>
    <submittedName>
        <fullName evidence="1">Uncharacterized protein</fullName>
    </submittedName>
</protein>
<reference evidence="1" key="1">
    <citation type="submission" date="2018-05" db="EMBL/GenBank/DDBJ databases">
        <authorList>
            <person name="Lanie J.A."/>
            <person name="Ng W.-L."/>
            <person name="Kazmierczak K.M."/>
            <person name="Andrzejewski T.M."/>
            <person name="Davidsen T.M."/>
            <person name="Wayne K.J."/>
            <person name="Tettelin H."/>
            <person name="Glass J.I."/>
            <person name="Rusch D."/>
            <person name="Podicherti R."/>
            <person name="Tsui H.-C.T."/>
            <person name="Winkler M.E."/>
        </authorList>
    </citation>
    <scope>NUCLEOTIDE SEQUENCE</scope>
</reference>
<sequence length="60" mass="6625">MVKAFAGLDDATLSCSKAPLDLVEIDSDVFVAGSHKFVSRCRYSIAEFSNRGLKRRQFGL</sequence>
<evidence type="ECO:0000313" key="1">
    <source>
        <dbReference type="EMBL" id="SUZ85478.1"/>
    </source>
</evidence>
<proteinExistence type="predicted"/>
<gene>
    <name evidence="1" type="ORF">METZ01_LOCUS38332</name>
</gene>
<accession>A0A381R3R7</accession>